<comment type="similarity">
    <text evidence="1">Belongs to the ribonuclease N1/T1 family.</text>
</comment>
<feature type="signal peptide" evidence="9">
    <location>
        <begin position="1"/>
        <end position="20"/>
    </location>
</feature>
<evidence type="ECO:0000313" key="10">
    <source>
        <dbReference type="EMBL" id="KAH7367928.1"/>
    </source>
</evidence>
<dbReference type="SUPFAM" id="SSF53933">
    <property type="entry name" value="Microbial ribonucleases"/>
    <property type="match status" value="1"/>
</dbReference>
<dbReference type="Gene3D" id="3.10.450.30">
    <property type="entry name" value="Microbial ribonucleases"/>
    <property type="match status" value="1"/>
</dbReference>
<keyword evidence="3" id="KW-0540">Nuclease</keyword>
<dbReference type="EC" id="4.6.1.24" evidence="2"/>
<keyword evidence="5" id="KW-0378">Hydrolase</keyword>
<name>A0A8K0TK92_9PEZI</name>
<evidence type="ECO:0000313" key="11">
    <source>
        <dbReference type="Proteomes" id="UP000813385"/>
    </source>
</evidence>
<dbReference type="GO" id="GO:0016787">
    <property type="term" value="F:hydrolase activity"/>
    <property type="evidence" value="ECO:0007669"/>
    <property type="project" value="UniProtKB-KW"/>
</dbReference>
<dbReference type="GO" id="GO:0003723">
    <property type="term" value="F:RNA binding"/>
    <property type="evidence" value="ECO:0007669"/>
    <property type="project" value="InterPro"/>
</dbReference>
<dbReference type="Proteomes" id="UP000813385">
    <property type="component" value="Unassembled WGS sequence"/>
</dbReference>
<evidence type="ECO:0000256" key="2">
    <source>
        <dbReference type="ARBA" id="ARBA00012549"/>
    </source>
</evidence>
<evidence type="ECO:0000256" key="4">
    <source>
        <dbReference type="ARBA" id="ARBA00022759"/>
    </source>
</evidence>
<dbReference type="PANTHER" id="PTHR42104:SF1">
    <property type="entry name" value="EXTRACELLULAR GUANYL-SPECIFIC RIBONUCLEASE RNTA (AFU_ORTHOLOGUE AFUA_4G03230)"/>
    <property type="match status" value="1"/>
</dbReference>
<evidence type="ECO:0000256" key="6">
    <source>
        <dbReference type="ARBA" id="ARBA00023157"/>
    </source>
</evidence>
<keyword evidence="4" id="KW-0255">Endonuclease</keyword>
<evidence type="ECO:0000256" key="1">
    <source>
        <dbReference type="ARBA" id="ARBA00009006"/>
    </source>
</evidence>
<proteinExistence type="inferred from homology"/>
<evidence type="ECO:0000256" key="9">
    <source>
        <dbReference type="SAM" id="SignalP"/>
    </source>
</evidence>
<evidence type="ECO:0000256" key="5">
    <source>
        <dbReference type="ARBA" id="ARBA00022801"/>
    </source>
</evidence>
<dbReference type="InterPro" id="IPR016191">
    <property type="entry name" value="Ribonuclease/ribotoxin"/>
</dbReference>
<comment type="caution">
    <text evidence="10">The sequence shown here is derived from an EMBL/GenBank/DDBJ whole genome shotgun (WGS) entry which is preliminary data.</text>
</comment>
<dbReference type="Pfam" id="PF00545">
    <property type="entry name" value="Ribonuclease"/>
    <property type="match status" value="1"/>
</dbReference>
<dbReference type="AlphaFoldDB" id="A0A8K0TK92"/>
<dbReference type="GO" id="GO:0046589">
    <property type="term" value="F:ribonuclease T1 activity"/>
    <property type="evidence" value="ECO:0007669"/>
    <property type="project" value="UniProtKB-EC"/>
</dbReference>
<protein>
    <recommendedName>
        <fullName evidence="2">ribonuclease T1</fullName>
        <ecNumber evidence="2">4.6.1.24</ecNumber>
    </recommendedName>
</protein>
<organism evidence="10 11">
    <name type="scientific">Plectosphaerella cucumerina</name>
    <dbReference type="NCBI Taxonomy" id="40658"/>
    <lineage>
        <taxon>Eukaryota</taxon>
        <taxon>Fungi</taxon>
        <taxon>Dikarya</taxon>
        <taxon>Ascomycota</taxon>
        <taxon>Pezizomycotina</taxon>
        <taxon>Sordariomycetes</taxon>
        <taxon>Hypocreomycetidae</taxon>
        <taxon>Glomerellales</taxon>
        <taxon>Plectosphaerellaceae</taxon>
        <taxon>Plectosphaerella</taxon>
    </lineage>
</organism>
<dbReference type="InterPro" id="IPR000026">
    <property type="entry name" value="N1-like"/>
</dbReference>
<feature type="chain" id="PRO_5035419963" description="ribonuclease T1" evidence="9">
    <location>
        <begin position="21"/>
        <end position="145"/>
    </location>
</feature>
<keyword evidence="7" id="KW-0456">Lyase</keyword>
<comment type="catalytic activity">
    <reaction evidence="8">
        <text>[RNA] containing guanosine + H2O = an [RNA fragment]-3'-guanosine-3'-phosphate + a 5'-hydroxy-ribonucleotide-3'-[RNA fragment].</text>
        <dbReference type="EC" id="4.6.1.24"/>
    </reaction>
</comment>
<gene>
    <name evidence="10" type="ORF">B0T11DRAFT_349350</name>
</gene>
<keyword evidence="9" id="KW-0732">Signal</keyword>
<keyword evidence="6" id="KW-1015">Disulfide bond</keyword>
<dbReference type="OrthoDB" id="5425539at2759"/>
<evidence type="ECO:0000256" key="3">
    <source>
        <dbReference type="ARBA" id="ARBA00022722"/>
    </source>
</evidence>
<evidence type="ECO:0000256" key="8">
    <source>
        <dbReference type="ARBA" id="ARBA00034015"/>
    </source>
</evidence>
<sequence length="145" mass="16044">MKYSLLVTTILTTIAQAVESIFHVPPEHFIKCGTNTTYIGEHIRNAAIGACRHVRDGTTANGGFYPHEFRNQEGFRLFVEGPYVAFPIITEGIYEGGAPGRDRVIITKNDCTIAGHVYQTNHGRTGFFFMGCSETVYHGDIVKST</sequence>
<evidence type="ECO:0000256" key="7">
    <source>
        <dbReference type="ARBA" id="ARBA00023239"/>
    </source>
</evidence>
<dbReference type="EMBL" id="JAGPXD010000002">
    <property type="protein sequence ID" value="KAH7367928.1"/>
    <property type="molecule type" value="Genomic_DNA"/>
</dbReference>
<dbReference type="PANTHER" id="PTHR42104">
    <property type="entry name" value="EXTRACELLULAR GUANYL-SPECIFIC RIBONUCLEASE RNTA (AFU_ORTHOLOGUE AFUA_4G03230)"/>
    <property type="match status" value="1"/>
</dbReference>
<reference evidence="10" key="1">
    <citation type="journal article" date="2021" name="Nat. Commun.">
        <title>Genetic determinants of endophytism in the Arabidopsis root mycobiome.</title>
        <authorList>
            <person name="Mesny F."/>
            <person name="Miyauchi S."/>
            <person name="Thiergart T."/>
            <person name="Pickel B."/>
            <person name="Atanasova L."/>
            <person name="Karlsson M."/>
            <person name="Huettel B."/>
            <person name="Barry K.W."/>
            <person name="Haridas S."/>
            <person name="Chen C."/>
            <person name="Bauer D."/>
            <person name="Andreopoulos W."/>
            <person name="Pangilinan J."/>
            <person name="LaButti K."/>
            <person name="Riley R."/>
            <person name="Lipzen A."/>
            <person name="Clum A."/>
            <person name="Drula E."/>
            <person name="Henrissat B."/>
            <person name="Kohler A."/>
            <person name="Grigoriev I.V."/>
            <person name="Martin F.M."/>
            <person name="Hacquard S."/>
        </authorList>
    </citation>
    <scope>NUCLEOTIDE SEQUENCE</scope>
    <source>
        <strain evidence="10">MPI-CAGE-AT-0016</strain>
    </source>
</reference>
<keyword evidence="11" id="KW-1185">Reference proteome</keyword>
<accession>A0A8K0TK92</accession>